<dbReference type="GO" id="GO:0045893">
    <property type="term" value="P:positive regulation of DNA-templated transcription"/>
    <property type="evidence" value="ECO:0007669"/>
    <property type="project" value="TreeGrafter"/>
</dbReference>
<dbReference type="AlphaFoldDB" id="A0AAV5KCX8"/>
<protein>
    <recommendedName>
        <fullName evidence="10">Homeobox-leucine zipper protein</fullName>
    </recommendedName>
    <alternativeName>
        <fullName evidence="10">HD-ZIP protein</fullName>
    </alternativeName>
    <alternativeName>
        <fullName evidence="10">Homeodomain transcription factor</fullName>
    </alternativeName>
</protein>
<accession>A0AAV5KCX8</accession>
<evidence type="ECO:0000256" key="8">
    <source>
        <dbReference type="PROSITE-ProRule" id="PRU00108"/>
    </source>
</evidence>
<dbReference type="GO" id="GO:0000976">
    <property type="term" value="F:transcription cis-regulatory region binding"/>
    <property type="evidence" value="ECO:0007669"/>
    <property type="project" value="UniProtKB-ARBA"/>
</dbReference>
<evidence type="ECO:0000256" key="9">
    <source>
        <dbReference type="RuleBase" id="RU000682"/>
    </source>
</evidence>
<comment type="caution">
    <text evidence="14">The sequence shown here is derived from an EMBL/GenBank/DDBJ whole genome shotgun (WGS) entry which is preliminary data.</text>
</comment>
<dbReference type="PROSITE" id="PS50071">
    <property type="entry name" value="HOMEOBOX_2"/>
    <property type="match status" value="1"/>
</dbReference>
<sequence>MNALIQSQNLSCSSEFPDSLWIPTSSALQGPKSMADYENENGALPFFQLLDKEEDGDDDFDGSYSRPGKKRRLTASQVEFLEKSFDVENKLEPERKIRLAKELGLQPRQVAIWFQNRRARFKNKQLEKDYDSLKSSYDKLKNDCDNILKEKEDLKNQILSLKEKLLKKKGEESSVQTDAINSWNSEPCQPISDAVPGNVSNLICKQEESISAKSVVFDSESPIYTDGNNSSLMDPANSSNIFEPEQSDFSQEEDDNLNRSLLHQPYFLKLEDDCSILPENSCSFGFPVEDQSFWSSPY</sequence>
<reference evidence="14 15" key="1">
    <citation type="journal article" date="2021" name="Commun. Biol.">
        <title>The genome of Shorea leprosula (Dipterocarpaceae) highlights the ecological relevance of drought in aseasonal tropical rainforests.</title>
        <authorList>
            <person name="Ng K.K.S."/>
            <person name="Kobayashi M.J."/>
            <person name="Fawcett J.A."/>
            <person name="Hatakeyama M."/>
            <person name="Paape T."/>
            <person name="Ng C.H."/>
            <person name="Ang C.C."/>
            <person name="Tnah L.H."/>
            <person name="Lee C.T."/>
            <person name="Nishiyama T."/>
            <person name="Sese J."/>
            <person name="O'Brien M.J."/>
            <person name="Copetti D."/>
            <person name="Mohd Noor M.I."/>
            <person name="Ong R.C."/>
            <person name="Putra M."/>
            <person name="Sireger I.Z."/>
            <person name="Indrioko S."/>
            <person name="Kosugi Y."/>
            <person name="Izuno A."/>
            <person name="Isagi Y."/>
            <person name="Lee S.L."/>
            <person name="Shimizu K.K."/>
        </authorList>
    </citation>
    <scope>NUCLEOTIDE SEQUENCE [LARGE SCALE GENOMIC DNA]</scope>
    <source>
        <strain evidence="14">214</strain>
    </source>
</reference>
<organism evidence="14 15">
    <name type="scientific">Rubroshorea leprosula</name>
    <dbReference type="NCBI Taxonomy" id="152421"/>
    <lineage>
        <taxon>Eukaryota</taxon>
        <taxon>Viridiplantae</taxon>
        <taxon>Streptophyta</taxon>
        <taxon>Embryophyta</taxon>
        <taxon>Tracheophyta</taxon>
        <taxon>Spermatophyta</taxon>
        <taxon>Magnoliopsida</taxon>
        <taxon>eudicotyledons</taxon>
        <taxon>Gunneridae</taxon>
        <taxon>Pentapetalae</taxon>
        <taxon>rosids</taxon>
        <taxon>malvids</taxon>
        <taxon>Malvales</taxon>
        <taxon>Dipterocarpaceae</taxon>
        <taxon>Rubroshorea</taxon>
    </lineage>
</organism>
<keyword evidence="11" id="KW-0175">Coiled coil</keyword>
<keyword evidence="3 8" id="KW-0238">DNA-binding</keyword>
<dbReference type="InterPro" id="IPR017970">
    <property type="entry name" value="Homeobox_CS"/>
</dbReference>
<dbReference type="Gene3D" id="1.10.10.60">
    <property type="entry name" value="Homeodomain-like"/>
    <property type="match status" value="1"/>
</dbReference>
<dbReference type="PRINTS" id="PR00031">
    <property type="entry name" value="HTHREPRESSR"/>
</dbReference>
<dbReference type="Pfam" id="PF00046">
    <property type="entry name" value="Homeodomain"/>
    <property type="match status" value="1"/>
</dbReference>
<keyword evidence="15" id="KW-1185">Reference proteome</keyword>
<dbReference type="GO" id="GO:0000981">
    <property type="term" value="F:DNA-binding transcription factor activity, RNA polymerase II-specific"/>
    <property type="evidence" value="ECO:0007669"/>
    <property type="project" value="UniProtKB-UniRule"/>
</dbReference>
<feature type="domain" description="Homeobox" evidence="13">
    <location>
        <begin position="64"/>
        <end position="124"/>
    </location>
</feature>
<dbReference type="SUPFAM" id="SSF46689">
    <property type="entry name" value="Homeodomain-like"/>
    <property type="match status" value="1"/>
</dbReference>
<dbReference type="InterPro" id="IPR045224">
    <property type="entry name" value="HDZip_class_I_plant"/>
</dbReference>
<dbReference type="InterPro" id="IPR009057">
    <property type="entry name" value="Homeodomain-like_sf"/>
</dbReference>
<evidence type="ECO:0000256" key="12">
    <source>
        <dbReference type="SAM" id="MobiDB-lite"/>
    </source>
</evidence>
<dbReference type="Proteomes" id="UP001054252">
    <property type="component" value="Unassembled WGS sequence"/>
</dbReference>
<dbReference type="PROSITE" id="PS00027">
    <property type="entry name" value="HOMEOBOX_1"/>
    <property type="match status" value="1"/>
</dbReference>
<comment type="similarity">
    <text evidence="7 10">Belongs to the HD-ZIP homeobox family. Class I subfamily.</text>
</comment>
<evidence type="ECO:0000256" key="6">
    <source>
        <dbReference type="ARBA" id="ARBA00023242"/>
    </source>
</evidence>
<evidence type="ECO:0000256" key="7">
    <source>
        <dbReference type="ARBA" id="ARBA00025748"/>
    </source>
</evidence>
<dbReference type="InterPro" id="IPR001356">
    <property type="entry name" value="HD"/>
</dbReference>
<comment type="function">
    <text evidence="10">Transcription factor.</text>
</comment>
<feature type="region of interest" description="Disordered" evidence="12">
    <location>
        <begin position="226"/>
        <end position="255"/>
    </location>
</feature>
<evidence type="ECO:0000256" key="4">
    <source>
        <dbReference type="ARBA" id="ARBA00023155"/>
    </source>
</evidence>
<evidence type="ECO:0000256" key="2">
    <source>
        <dbReference type="ARBA" id="ARBA00023015"/>
    </source>
</evidence>
<evidence type="ECO:0000313" key="14">
    <source>
        <dbReference type="EMBL" id="GKV22455.1"/>
    </source>
</evidence>
<evidence type="ECO:0000313" key="15">
    <source>
        <dbReference type="Proteomes" id="UP001054252"/>
    </source>
</evidence>
<feature type="coiled-coil region" evidence="11">
    <location>
        <begin position="116"/>
        <end position="171"/>
    </location>
</feature>
<dbReference type="CDD" id="cd00086">
    <property type="entry name" value="homeodomain"/>
    <property type="match status" value="1"/>
</dbReference>
<gene>
    <name evidence="14" type="ORF">SLEP1_g32328</name>
</gene>
<dbReference type="InterPro" id="IPR003106">
    <property type="entry name" value="Leu_zip_homeo"/>
</dbReference>
<dbReference type="PANTHER" id="PTHR24326">
    <property type="entry name" value="HOMEOBOX-LEUCINE ZIPPER PROTEIN"/>
    <property type="match status" value="1"/>
</dbReference>
<name>A0AAV5KCX8_9ROSI</name>
<dbReference type="EMBL" id="BPVZ01000060">
    <property type="protein sequence ID" value="GKV22455.1"/>
    <property type="molecule type" value="Genomic_DNA"/>
</dbReference>
<comment type="subcellular location">
    <subcellularLocation>
        <location evidence="1 8 9">Nucleus</location>
    </subcellularLocation>
</comment>
<keyword evidence="5 10" id="KW-0804">Transcription</keyword>
<dbReference type="PANTHER" id="PTHR24326:SF610">
    <property type="entry name" value="HOMEOBOX-LEUCINE ZIPPER PROTEIN"/>
    <property type="match status" value="1"/>
</dbReference>
<evidence type="ECO:0000256" key="1">
    <source>
        <dbReference type="ARBA" id="ARBA00004123"/>
    </source>
</evidence>
<dbReference type="SMART" id="SM00389">
    <property type="entry name" value="HOX"/>
    <property type="match status" value="1"/>
</dbReference>
<evidence type="ECO:0000256" key="11">
    <source>
        <dbReference type="SAM" id="Coils"/>
    </source>
</evidence>
<proteinExistence type="inferred from homology"/>
<dbReference type="InterPro" id="IPR000047">
    <property type="entry name" value="HTH_motif"/>
</dbReference>
<keyword evidence="2 10" id="KW-0805">Transcription regulation</keyword>
<evidence type="ECO:0000259" key="13">
    <source>
        <dbReference type="PROSITE" id="PS50071"/>
    </source>
</evidence>
<dbReference type="Pfam" id="PF02183">
    <property type="entry name" value="HALZ"/>
    <property type="match status" value="1"/>
</dbReference>
<dbReference type="GO" id="GO:0005634">
    <property type="term" value="C:nucleus"/>
    <property type="evidence" value="ECO:0007669"/>
    <property type="project" value="UniProtKB-SubCell"/>
</dbReference>
<keyword evidence="4 8" id="KW-0371">Homeobox</keyword>
<keyword evidence="6 8" id="KW-0539">Nucleus</keyword>
<evidence type="ECO:0000256" key="10">
    <source>
        <dbReference type="RuleBase" id="RU369038"/>
    </source>
</evidence>
<evidence type="ECO:0000256" key="3">
    <source>
        <dbReference type="ARBA" id="ARBA00023125"/>
    </source>
</evidence>
<evidence type="ECO:0000256" key="5">
    <source>
        <dbReference type="ARBA" id="ARBA00023163"/>
    </source>
</evidence>
<feature type="DNA-binding region" description="Homeobox" evidence="8">
    <location>
        <begin position="66"/>
        <end position="125"/>
    </location>
</feature>
<dbReference type="FunFam" id="1.10.10.60:FF:000144">
    <property type="entry name" value="homeobox-leucine zipper protein ATHB-6-like"/>
    <property type="match status" value="1"/>
</dbReference>
<feature type="compositionally biased region" description="Polar residues" evidence="12">
    <location>
        <begin position="226"/>
        <end position="241"/>
    </location>
</feature>